<keyword evidence="1" id="KW-0812">Transmembrane</keyword>
<sequence>MLRFFRKIRRNLLSDNTLGKYILYAVGEIVLVVLGILIALQINTWNEHRNNDAKILSFYKEVQTDLLKEIANFETIISSYKL</sequence>
<keyword evidence="3" id="KW-1185">Reference proteome</keyword>
<reference evidence="2" key="1">
    <citation type="submission" date="2023-06" db="EMBL/GenBank/DDBJ databases">
        <title>Robiginitalea aurantiacus sp. nov. and Algoriphagus sediminis sp. nov., isolated from coastal sediment.</title>
        <authorList>
            <person name="Zhou Z.Y."/>
            <person name="An J."/>
            <person name="Jia Y.W."/>
            <person name="Du Z.J."/>
        </authorList>
    </citation>
    <scope>NUCLEOTIDE SEQUENCE</scope>
    <source>
        <strain evidence="2">M39</strain>
    </source>
</reference>
<evidence type="ECO:0000313" key="3">
    <source>
        <dbReference type="Proteomes" id="UP001174839"/>
    </source>
</evidence>
<dbReference type="RefSeq" id="WP_289724464.1">
    <property type="nucleotide sequence ID" value="NZ_JAUDUY010000003.1"/>
</dbReference>
<organism evidence="2 3">
    <name type="scientific">Robiginitalea aurantiaca</name>
    <dbReference type="NCBI Taxonomy" id="3056915"/>
    <lineage>
        <taxon>Bacteria</taxon>
        <taxon>Pseudomonadati</taxon>
        <taxon>Bacteroidota</taxon>
        <taxon>Flavobacteriia</taxon>
        <taxon>Flavobacteriales</taxon>
        <taxon>Flavobacteriaceae</taxon>
        <taxon>Robiginitalea</taxon>
    </lineage>
</organism>
<evidence type="ECO:0000256" key="1">
    <source>
        <dbReference type="SAM" id="Phobius"/>
    </source>
</evidence>
<keyword evidence="1" id="KW-1133">Transmembrane helix</keyword>
<gene>
    <name evidence="2" type="ORF">QU605_06440</name>
</gene>
<proteinExistence type="predicted"/>
<feature type="transmembrane region" description="Helical" evidence="1">
    <location>
        <begin position="21"/>
        <end position="42"/>
    </location>
</feature>
<protein>
    <submittedName>
        <fullName evidence="2">DUF6090 family protein</fullName>
    </submittedName>
</protein>
<dbReference type="EMBL" id="JAUDUY010000003">
    <property type="protein sequence ID" value="MDM9631098.1"/>
    <property type="molecule type" value="Genomic_DNA"/>
</dbReference>
<dbReference type="InterPro" id="IPR045749">
    <property type="entry name" value="DUF6090"/>
</dbReference>
<comment type="caution">
    <text evidence="2">The sequence shown here is derived from an EMBL/GenBank/DDBJ whole genome shotgun (WGS) entry which is preliminary data.</text>
</comment>
<dbReference type="Proteomes" id="UP001174839">
    <property type="component" value="Unassembled WGS sequence"/>
</dbReference>
<dbReference type="Pfam" id="PF19578">
    <property type="entry name" value="DUF6090"/>
    <property type="match status" value="1"/>
</dbReference>
<evidence type="ECO:0000313" key="2">
    <source>
        <dbReference type="EMBL" id="MDM9631098.1"/>
    </source>
</evidence>
<accession>A0ABT7WDU9</accession>
<keyword evidence="1" id="KW-0472">Membrane</keyword>
<name>A0ABT7WDU9_9FLAO</name>